<reference evidence="1 2" key="1">
    <citation type="submission" date="2019-03" db="EMBL/GenBank/DDBJ databases">
        <title>Deep-cultivation of Planctomycetes and their phenomic and genomic characterization uncovers novel biology.</title>
        <authorList>
            <person name="Wiegand S."/>
            <person name="Jogler M."/>
            <person name="Boedeker C."/>
            <person name="Pinto D."/>
            <person name="Vollmers J."/>
            <person name="Rivas-Marin E."/>
            <person name="Kohn T."/>
            <person name="Peeters S.H."/>
            <person name="Heuer A."/>
            <person name="Rast P."/>
            <person name="Oberbeckmann S."/>
            <person name="Bunk B."/>
            <person name="Jeske O."/>
            <person name="Meyerdierks A."/>
            <person name="Storesund J.E."/>
            <person name="Kallscheuer N."/>
            <person name="Luecker S."/>
            <person name="Lage O.M."/>
            <person name="Pohl T."/>
            <person name="Merkel B.J."/>
            <person name="Hornburger P."/>
            <person name="Mueller R.-W."/>
            <person name="Bruemmer F."/>
            <person name="Labrenz M."/>
            <person name="Spormann A.M."/>
            <person name="Op den Camp H."/>
            <person name="Overmann J."/>
            <person name="Amann R."/>
            <person name="Jetten M.S.M."/>
            <person name="Mascher T."/>
            <person name="Medema M.H."/>
            <person name="Devos D.P."/>
            <person name="Kaster A.-K."/>
            <person name="Ovreas L."/>
            <person name="Rohde M."/>
            <person name="Galperin M.Y."/>
            <person name="Jogler C."/>
        </authorList>
    </citation>
    <scope>NUCLEOTIDE SEQUENCE [LARGE SCALE GENOMIC DNA]</scope>
    <source>
        <strain evidence="1 2">Enr17</strain>
    </source>
</reference>
<dbReference type="Proteomes" id="UP000318313">
    <property type="component" value="Chromosome"/>
</dbReference>
<dbReference type="AlphaFoldDB" id="A0A518IKW0"/>
<dbReference type="Gene3D" id="1.10.3210.10">
    <property type="entry name" value="Hypothetical protein af1432"/>
    <property type="match status" value="1"/>
</dbReference>
<protein>
    <recommendedName>
        <fullName evidence="3">HD domain-containing protein</fullName>
    </recommendedName>
</protein>
<dbReference type="EMBL" id="CP037452">
    <property type="protein sequence ID" value="QDV53723.1"/>
    <property type="molecule type" value="Genomic_DNA"/>
</dbReference>
<gene>
    <name evidence="1" type="ORF">Enr17x_58040</name>
</gene>
<dbReference type="KEGG" id="gfm:Enr17x_58040"/>
<proteinExistence type="predicted"/>
<dbReference type="SUPFAM" id="SSF109604">
    <property type="entry name" value="HD-domain/PDEase-like"/>
    <property type="match status" value="1"/>
</dbReference>
<evidence type="ECO:0000313" key="1">
    <source>
        <dbReference type="EMBL" id="QDV53723.1"/>
    </source>
</evidence>
<organism evidence="1 2">
    <name type="scientific">Gimesia fumaroli</name>
    <dbReference type="NCBI Taxonomy" id="2527976"/>
    <lineage>
        <taxon>Bacteria</taxon>
        <taxon>Pseudomonadati</taxon>
        <taxon>Planctomycetota</taxon>
        <taxon>Planctomycetia</taxon>
        <taxon>Planctomycetales</taxon>
        <taxon>Planctomycetaceae</taxon>
        <taxon>Gimesia</taxon>
    </lineage>
</organism>
<accession>A0A518IKW0</accession>
<sequence length="178" mass="20259">MPCVTTYSGKSIELSSPDPDLIDINDIAHQLSLINRFNGATVEPYSVAQHSVIVSNIVNPEFALLGLLHDAAEAYVGDIVHPVKEGIRDFFWEFERPCLSVIFDKYGVGHNPAGLWCVETADMQARATEFRDLFKTPQQHEHLPEPLAYKIEPVGNWKAKRMFLNRFHELTEGRFNYE</sequence>
<evidence type="ECO:0000313" key="2">
    <source>
        <dbReference type="Proteomes" id="UP000318313"/>
    </source>
</evidence>
<evidence type="ECO:0008006" key="3">
    <source>
        <dbReference type="Google" id="ProtNLM"/>
    </source>
</evidence>
<name>A0A518IKW0_9PLAN</name>
<keyword evidence="2" id="KW-1185">Reference proteome</keyword>